<reference evidence="1 2" key="1">
    <citation type="journal article" date="2015" name="Proc. Natl. Acad. Sci. U.S.A.">
        <title>The resurrection genome of Boea hygrometrica: A blueprint for survival of dehydration.</title>
        <authorList>
            <person name="Xiao L."/>
            <person name="Yang G."/>
            <person name="Zhang L."/>
            <person name="Yang X."/>
            <person name="Zhao S."/>
            <person name="Ji Z."/>
            <person name="Zhou Q."/>
            <person name="Hu M."/>
            <person name="Wang Y."/>
            <person name="Chen M."/>
            <person name="Xu Y."/>
            <person name="Jin H."/>
            <person name="Xiao X."/>
            <person name="Hu G."/>
            <person name="Bao F."/>
            <person name="Hu Y."/>
            <person name="Wan P."/>
            <person name="Li L."/>
            <person name="Deng X."/>
            <person name="Kuang T."/>
            <person name="Xiang C."/>
            <person name="Zhu J.K."/>
            <person name="Oliver M.J."/>
            <person name="He Y."/>
        </authorList>
    </citation>
    <scope>NUCLEOTIDE SEQUENCE [LARGE SCALE GENOMIC DNA]</scope>
    <source>
        <strain evidence="2">cv. XS01</strain>
    </source>
</reference>
<evidence type="ECO:0000313" key="2">
    <source>
        <dbReference type="Proteomes" id="UP000250235"/>
    </source>
</evidence>
<dbReference type="Proteomes" id="UP000250235">
    <property type="component" value="Unassembled WGS sequence"/>
</dbReference>
<accession>A0A2Z7BIH3</accession>
<protein>
    <submittedName>
        <fullName evidence="1">Uncharacterized protein</fullName>
    </submittedName>
</protein>
<dbReference type="AlphaFoldDB" id="A0A2Z7BIH3"/>
<sequence length="88" mass="9827">MWKALSEIVQRCLAIVIDQQIMLQTTGKLGLVLGAACARIFDRGTYLSNSCTGHGYVAYVLPEDWYLICVSILIQSVSCIRRVAKNYL</sequence>
<name>A0A2Z7BIH3_9LAMI</name>
<gene>
    <name evidence="1" type="ORF">F511_21728</name>
</gene>
<proteinExistence type="predicted"/>
<keyword evidence="2" id="KW-1185">Reference proteome</keyword>
<organism evidence="1 2">
    <name type="scientific">Dorcoceras hygrometricum</name>
    <dbReference type="NCBI Taxonomy" id="472368"/>
    <lineage>
        <taxon>Eukaryota</taxon>
        <taxon>Viridiplantae</taxon>
        <taxon>Streptophyta</taxon>
        <taxon>Embryophyta</taxon>
        <taxon>Tracheophyta</taxon>
        <taxon>Spermatophyta</taxon>
        <taxon>Magnoliopsida</taxon>
        <taxon>eudicotyledons</taxon>
        <taxon>Gunneridae</taxon>
        <taxon>Pentapetalae</taxon>
        <taxon>asterids</taxon>
        <taxon>lamiids</taxon>
        <taxon>Lamiales</taxon>
        <taxon>Gesneriaceae</taxon>
        <taxon>Didymocarpoideae</taxon>
        <taxon>Trichosporeae</taxon>
        <taxon>Loxocarpinae</taxon>
        <taxon>Dorcoceras</taxon>
    </lineage>
</organism>
<dbReference type="EMBL" id="KV005131">
    <property type="protein sequence ID" value="KZV34243.1"/>
    <property type="molecule type" value="Genomic_DNA"/>
</dbReference>
<evidence type="ECO:0000313" key="1">
    <source>
        <dbReference type="EMBL" id="KZV34243.1"/>
    </source>
</evidence>